<dbReference type="HOGENOM" id="CLU_2819566_0_0_1"/>
<dbReference type="Proteomes" id="UP000054538">
    <property type="component" value="Unassembled WGS sequence"/>
</dbReference>
<dbReference type="EMBL" id="KN829235">
    <property type="protein sequence ID" value="KIK74019.1"/>
    <property type="molecule type" value="Genomic_DNA"/>
</dbReference>
<organism evidence="1 2">
    <name type="scientific">Paxillus rubicundulus Ve08.2h10</name>
    <dbReference type="NCBI Taxonomy" id="930991"/>
    <lineage>
        <taxon>Eukaryota</taxon>
        <taxon>Fungi</taxon>
        <taxon>Dikarya</taxon>
        <taxon>Basidiomycota</taxon>
        <taxon>Agaricomycotina</taxon>
        <taxon>Agaricomycetes</taxon>
        <taxon>Agaricomycetidae</taxon>
        <taxon>Boletales</taxon>
        <taxon>Paxilineae</taxon>
        <taxon>Paxillaceae</taxon>
        <taxon>Paxillus</taxon>
    </lineage>
</organism>
<dbReference type="AlphaFoldDB" id="A0A0D0D2B9"/>
<proteinExistence type="predicted"/>
<sequence length="67" mass="7410">ATGVFFFVCCNTLPIPRIQPQIQVALLNLDASFPNQNATHLIEHDLVVTSPRALAHAATIRCQMRPQ</sequence>
<evidence type="ECO:0000313" key="1">
    <source>
        <dbReference type="EMBL" id="KIK74019.1"/>
    </source>
</evidence>
<gene>
    <name evidence="1" type="ORF">PAXRUDRAFT_836096</name>
</gene>
<feature type="non-terminal residue" evidence="1">
    <location>
        <position position="1"/>
    </location>
</feature>
<dbReference type="InParanoid" id="A0A0D0D2B9"/>
<reference evidence="2" key="2">
    <citation type="submission" date="2015-01" db="EMBL/GenBank/DDBJ databases">
        <title>Evolutionary Origins and Diversification of the Mycorrhizal Mutualists.</title>
        <authorList>
            <consortium name="DOE Joint Genome Institute"/>
            <consortium name="Mycorrhizal Genomics Consortium"/>
            <person name="Kohler A."/>
            <person name="Kuo A."/>
            <person name="Nagy L.G."/>
            <person name="Floudas D."/>
            <person name="Copeland A."/>
            <person name="Barry K.W."/>
            <person name="Cichocki N."/>
            <person name="Veneault-Fourrey C."/>
            <person name="LaButti K."/>
            <person name="Lindquist E.A."/>
            <person name="Lipzen A."/>
            <person name="Lundell T."/>
            <person name="Morin E."/>
            <person name="Murat C."/>
            <person name="Riley R."/>
            <person name="Ohm R."/>
            <person name="Sun H."/>
            <person name="Tunlid A."/>
            <person name="Henrissat B."/>
            <person name="Grigoriev I.V."/>
            <person name="Hibbett D.S."/>
            <person name="Martin F."/>
        </authorList>
    </citation>
    <scope>NUCLEOTIDE SEQUENCE [LARGE SCALE GENOMIC DNA]</scope>
    <source>
        <strain evidence="2">Ve08.2h10</strain>
    </source>
</reference>
<protein>
    <submittedName>
        <fullName evidence="1">Uncharacterized protein</fullName>
    </submittedName>
</protein>
<reference evidence="1 2" key="1">
    <citation type="submission" date="2014-04" db="EMBL/GenBank/DDBJ databases">
        <authorList>
            <consortium name="DOE Joint Genome Institute"/>
            <person name="Kuo A."/>
            <person name="Kohler A."/>
            <person name="Jargeat P."/>
            <person name="Nagy L.G."/>
            <person name="Floudas D."/>
            <person name="Copeland A."/>
            <person name="Barry K.W."/>
            <person name="Cichocki N."/>
            <person name="Veneault-Fourrey C."/>
            <person name="LaButti K."/>
            <person name="Lindquist E.A."/>
            <person name="Lipzen A."/>
            <person name="Lundell T."/>
            <person name="Morin E."/>
            <person name="Murat C."/>
            <person name="Sun H."/>
            <person name="Tunlid A."/>
            <person name="Henrissat B."/>
            <person name="Grigoriev I.V."/>
            <person name="Hibbett D.S."/>
            <person name="Martin F."/>
            <person name="Nordberg H.P."/>
            <person name="Cantor M.N."/>
            <person name="Hua S.X."/>
        </authorList>
    </citation>
    <scope>NUCLEOTIDE SEQUENCE [LARGE SCALE GENOMIC DNA]</scope>
    <source>
        <strain evidence="1 2">Ve08.2h10</strain>
    </source>
</reference>
<name>A0A0D0D2B9_9AGAM</name>
<keyword evidence="2" id="KW-1185">Reference proteome</keyword>
<accession>A0A0D0D2B9</accession>
<evidence type="ECO:0000313" key="2">
    <source>
        <dbReference type="Proteomes" id="UP000054538"/>
    </source>
</evidence>